<dbReference type="InterPro" id="IPR003607">
    <property type="entry name" value="HD/PDEase_dom"/>
</dbReference>
<dbReference type="AlphaFoldDB" id="A0A8E2EJS4"/>
<keyword evidence="3" id="KW-1185">Reference proteome</keyword>
<gene>
    <name evidence="2" type="ORF">K432DRAFT_287015</name>
</gene>
<dbReference type="SMART" id="SM00471">
    <property type="entry name" value="HDc"/>
    <property type="match status" value="1"/>
</dbReference>
<dbReference type="SUPFAM" id="SSF109604">
    <property type="entry name" value="HD-domain/PDEase-like"/>
    <property type="match status" value="1"/>
</dbReference>
<dbReference type="OrthoDB" id="16547at2759"/>
<evidence type="ECO:0000313" key="2">
    <source>
        <dbReference type="EMBL" id="OCK85312.1"/>
    </source>
</evidence>
<dbReference type="CDD" id="cd00077">
    <property type="entry name" value="HDc"/>
    <property type="match status" value="1"/>
</dbReference>
<protein>
    <recommendedName>
        <fullName evidence="1">HD/PDEase domain-containing protein</fullName>
    </recommendedName>
</protein>
<accession>A0A8E2EJS4</accession>
<proteinExistence type="predicted"/>
<evidence type="ECO:0000259" key="1">
    <source>
        <dbReference type="SMART" id="SM00471"/>
    </source>
</evidence>
<feature type="domain" description="HD/PDEase" evidence="1">
    <location>
        <begin position="30"/>
        <end position="158"/>
    </location>
</feature>
<sequence length="219" mass="24595">MENSLPIPAESKELFVSVNSFTKDYMSKYDSSHDYNHILRVTSNANRILTSELEANPSLQYDITAIFLATLLHDVGDHKYVLPGQDVENQISEILLERGASKELAIKVQIIAKYVSYSTEVSAPHLTQAALAQYPELAIVQDADRLDSSGAIGIGRCFTYGAAKRQDQSMQVAVDHFDVKLLKIGSMMKTQTGRQMAQERTERLKAFKSWWEEEMAPSF</sequence>
<organism evidence="2 3">
    <name type="scientific">Lepidopterella palustris CBS 459.81</name>
    <dbReference type="NCBI Taxonomy" id="1314670"/>
    <lineage>
        <taxon>Eukaryota</taxon>
        <taxon>Fungi</taxon>
        <taxon>Dikarya</taxon>
        <taxon>Ascomycota</taxon>
        <taxon>Pezizomycotina</taxon>
        <taxon>Dothideomycetes</taxon>
        <taxon>Pleosporomycetidae</taxon>
        <taxon>Mytilinidiales</taxon>
        <taxon>Argynnaceae</taxon>
        <taxon>Lepidopterella</taxon>
    </lineage>
</organism>
<evidence type="ECO:0000313" key="3">
    <source>
        <dbReference type="Proteomes" id="UP000250266"/>
    </source>
</evidence>
<name>A0A8E2EJS4_9PEZI</name>
<dbReference type="Gene3D" id="1.10.3210.50">
    <property type="match status" value="1"/>
</dbReference>
<dbReference type="Proteomes" id="UP000250266">
    <property type="component" value="Unassembled WGS sequence"/>
</dbReference>
<dbReference type="PANTHER" id="PTHR33594">
    <property type="entry name" value="SUPERFAMILY HYDROLASE, PUTATIVE (AFU_ORTHOLOGUE AFUA_1G03035)-RELATED"/>
    <property type="match status" value="1"/>
</dbReference>
<dbReference type="PANTHER" id="PTHR33594:SF1">
    <property type="entry name" value="HD_PDEASE DOMAIN-CONTAINING PROTEIN"/>
    <property type="match status" value="1"/>
</dbReference>
<dbReference type="EMBL" id="KV744821">
    <property type="protein sequence ID" value="OCK85312.1"/>
    <property type="molecule type" value="Genomic_DNA"/>
</dbReference>
<reference evidence="2 3" key="1">
    <citation type="journal article" date="2016" name="Nat. Commun.">
        <title>Ectomycorrhizal ecology is imprinted in the genome of the dominant symbiotic fungus Cenococcum geophilum.</title>
        <authorList>
            <consortium name="DOE Joint Genome Institute"/>
            <person name="Peter M."/>
            <person name="Kohler A."/>
            <person name="Ohm R.A."/>
            <person name="Kuo A."/>
            <person name="Krutzmann J."/>
            <person name="Morin E."/>
            <person name="Arend M."/>
            <person name="Barry K.W."/>
            <person name="Binder M."/>
            <person name="Choi C."/>
            <person name="Clum A."/>
            <person name="Copeland A."/>
            <person name="Grisel N."/>
            <person name="Haridas S."/>
            <person name="Kipfer T."/>
            <person name="LaButti K."/>
            <person name="Lindquist E."/>
            <person name="Lipzen A."/>
            <person name="Maire R."/>
            <person name="Meier B."/>
            <person name="Mihaltcheva S."/>
            <person name="Molinier V."/>
            <person name="Murat C."/>
            <person name="Poggeler S."/>
            <person name="Quandt C.A."/>
            <person name="Sperisen C."/>
            <person name="Tritt A."/>
            <person name="Tisserant E."/>
            <person name="Crous P.W."/>
            <person name="Henrissat B."/>
            <person name="Nehls U."/>
            <person name="Egli S."/>
            <person name="Spatafora J.W."/>
            <person name="Grigoriev I.V."/>
            <person name="Martin F.M."/>
        </authorList>
    </citation>
    <scope>NUCLEOTIDE SEQUENCE [LARGE SCALE GENOMIC DNA]</scope>
    <source>
        <strain evidence="2 3">CBS 459.81</strain>
    </source>
</reference>